<protein>
    <submittedName>
        <fullName evidence="1">Uncharacterized protein</fullName>
    </submittedName>
</protein>
<accession>A0AAD3S6Z7</accession>
<proteinExistence type="predicted"/>
<dbReference type="Proteomes" id="UP001279734">
    <property type="component" value="Unassembled WGS sequence"/>
</dbReference>
<evidence type="ECO:0000313" key="2">
    <source>
        <dbReference type="Proteomes" id="UP001279734"/>
    </source>
</evidence>
<name>A0AAD3S6Z7_NEPGR</name>
<comment type="caution">
    <text evidence="1">The sequence shown here is derived from an EMBL/GenBank/DDBJ whole genome shotgun (WGS) entry which is preliminary data.</text>
</comment>
<dbReference type="EMBL" id="BSYO01000005">
    <property type="protein sequence ID" value="GMH05524.1"/>
    <property type="molecule type" value="Genomic_DNA"/>
</dbReference>
<sequence>MLNIGSNGLVYSPPFSPRTVKHFSLAESTLDEFLTFMVAYAATDTECQMNHLKWFSAGGGFPYLGVIIGLEVTSFNFELAA</sequence>
<evidence type="ECO:0000313" key="1">
    <source>
        <dbReference type="EMBL" id="GMH05524.1"/>
    </source>
</evidence>
<reference evidence="1" key="1">
    <citation type="submission" date="2023-05" db="EMBL/GenBank/DDBJ databases">
        <title>Nepenthes gracilis genome sequencing.</title>
        <authorList>
            <person name="Fukushima K."/>
        </authorList>
    </citation>
    <scope>NUCLEOTIDE SEQUENCE</scope>
    <source>
        <strain evidence="1">SING2019-196</strain>
    </source>
</reference>
<gene>
    <name evidence="1" type="ORF">Nepgr_007364</name>
</gene>
<keyword evidence="2" id="KW-1185">Reference proteome</keyword>
<organism evidence="1 2">
    <name type="scientific">Nepenthes gracilis</name>
    <name type="common">Slender pitcher plant</name>
    <dbReference type="NCBI Taxonomy" id="150966"/>
    <lineage>
        <taxon>Eukaryota</taxon>
        <taxon>Viridiplantae</taxon>
        <taxon>Streptophyta</taxon>
        <taxon>Embryophyta</taxon>
        <taxon>Tracheophyta</taxon>
        <taxon>Spermatophyta</taxon>
        <taxon>Magnoliopsida</taxon>
        <taxon>eudicotyledons</taxon>
        <taxon>Gunneridae</taxon>
        <taxon>Pentapetalae</taxon>
        <taxon>Caryophyllales</taxon>
        <taxon>Nepenthaceae</taxon>
        <taxon>Nepenthes</taxon>
    </lineage>
</organism>
<dbReference type="AlphaFoldDB" id="A0AAD3S6Z7"/>